<feature type="region of interest" description="Disordered" evidence="1">
    <location>
        <begin position="1095"/>
        <end position="1129"/>
    </location>
</feature>
<dbReference type="EMBL" id="JBGBPQ010000023">
    <property type="protein sequence ID" value="KAL1500617.1"/>
    <property type="molecule type" value="Genomic_DNA"/>
</dbReference>
<dbReference type="SUPFAM" id="SSF54160">
    <property type="entry name" value="Chromo domain-like"/>
    <property type="match status" value="1"/>
</dbReference>
<sequence>MPDFVGAPHVGSAVNVWWQGPNRWLPGVVQGYRTVTHQGAQSATVELSVALEDGTQSWHALHDTQFATYPAAPPTTQALVEHAGHFSDVPTDAPPCAVQFAMPLQLLPAPQPHGELQLPVMSHSMSGYLHPYASMPQMPFMHSTPLAVAPLISPQQLCVAPPSSLPPPPPPPAALPPPAGGAEACTPAHAPTPSPPAAAAVSLPPPADPTPPPPPPPPCDGGAAPPLPPAAAEASPMAVDVGTPSAWRVGDEVEARYDVGEPASSAWAEARLVELCADGCVVAYDLEGEAAGKQARLPLEAIRPRAPAEALAPRVYAAGDPVEARCDGVWWEGEVIESATMAIEGGLVTVHAQVRLLASGAVRVVDANRLRMQLSHPTAAAALARANARSPIGAVCSAPATLAARREGGGVSGLSLQLPKRQRRAPRAADGFAPIAPAAERLPSAERLAAPHALARSSSASSVSGAAARKPTELPAERVRRREDGAVLVRFTVPHGATGGQTLLLSVPREAEELDCALPAGAAAGETMVVYSSAGEAAHVRVPAGMAAGQRLLVSIALPAQPVHVQLPADARPGRRVQFVLPPPEAHDEQTAAAAEAAAAAARGRERERGKEERERGKEERERSKEKRRASDGFGGGNGRAASAPPAERKRERRQAGGEAAADEARDEARAQLRAFEAAGWQREPAALRELRQLPDVLDVWLRCEVLKHRLPLPPLTLPELERALCGLPPPDDAAEARESAELMGALHTALLGALQPPPPAADGWEGALAAAMEAGLWSAAHADAPLPLLQPLAAPKHCAWVTERGPSLCGTFGCTLPNNHLGLHQVPEAASRRRARRGDEAEPPAAAAAAAPPPRRAVPYAEVPPHARLALLSCLTGALLTPAEARLVERGGGAAYLGSDGEHGYWGVMRHYRLYRCKPAAAAEAGGALPLGARWTALCDDKSDCRRFAAALALFCRAAGADGAAARLLASRLRGFLTADDRRAVDEAVGKAAAAAEEERRRAAARSPSHRRAEAAPPPDAPLPPALASLAGLPLLRADSHGEAEGGGVVVRASLRVCKVPVGHRQLAIRAVLKLSIPRQRRISSTLKWRRQDYAEQAEQHKRAAADGERRGGGAEGGEEASDEADGAALEAERVLDHRVGVGGEPRYLVAWKGHGAEYNSWEPWTALAGSAALTARWHHADRAPAAWAAACPAQFESDPELPSWRVVTKRTSSGKVSKVFYGPKGEAVRSRSAALQICALYGKHGR</sequence>
<dbReference type="Pfam" id="PF00385">
    <property type="entry name" value="Chromo"/>
    <property type="match status" value="1"/>
</dbReference>
<evidence type="ECO:0000256" key="1">
    <source>
        <dbReference type="SAM" id="MobiDB-lite"/>
    </source>
</evidence>
<feature type="compositionally biased region" description="Basic and acidic residues" evidence="1">
    <location>
        <begin position="470"/>
        <end position="481"/>
    </location>
</feature>
<protein>
    <recommendedName>
        <fullName evidence="2">Chromo domain-containing protein</fullName>
    </recommendedName>
</protein>
<dbReference type="InterPro" id="IPR016197">
    <property type="entry name" value="Chromo-like_dom_sf"/>
</dbReference>
<dbReference type="InterPro" id="IPR000953">
    <property type="entry name" value="Chromo/chromo_shadow_dom"/>
</dbReference>
<gene>
    <name evidence="3" type="ORF">AB1Y20_013269</name>
</gene>
<proteinExistence type="predicted"/>
<feature type="domain" description="Chromo" evidence="2">
    <location>
        <begin position="1131"/>
        <end position="1165"/>
    </location>
</feature>
<feature type="compositionally biased region" description="Basic and acidic residues" evidence="1">
    <location>
        <begin position="647"/>
        <end position="656"/>
    </location>
</feature>
<feature type="compositionally biased region" description="Acidic residues" evidence="1">
    <location>
        <begin position="1118"/>
        <end position="1127"/>
    </location>
</feature>
<feature type="region of interest" description="Disordered" evidence="1">
    <location>
        <begin position="997"/>
        <end position="1027"/>
    </location>
</feature>
<dbReference type="AlphaFoldDB" id="A0AB34ILN9"/>
<feature type="compositionally biased region" description="Low complexity" evidence="1">
    <location>
        <begin position="451"/>
        <end position="468"/>
    </location>
</feature>
<feature type="compositionally biased region" description="Basic and acidic residues" evidence="1">
    <location>
        <begin position="603"/>
        <end position="631"/>
    </location>
</feature>
<feature type="compositionally biased region" description="Low complexity" evidence="1">
    <location>
        <begin position="180"/>
        <end position="189"/>
    </location>
</feature>
<feature type="region of interest" description="Disordered" evidence="1">
    <location>
        <begin position="410"/>
        <end position="436"/>
    </location>
</feature>
<evidence type="ECO:0000313" key="3">
    <source>
        <dbReference type="EMBL" id="KAL1500617.1"/>
    </source>
</evidence>
<evidence type="ECO:0000259" key="2">
    <source>
        <dbReference type="PROSITE" id="PS50013"/>
    </source>
</evidence>
<dbReference type="Proteomes" id="UP001515480">
    <property type="component" value="Unassembled WGS sequence"/>
</dbReference>
<feature type="region of interest" description="Disordered" evidence="1">
    <location>
        <begin position="160"/>
        <end position="237"/>
    </location>
</feature>
<feature type="region of interest" description="Disordered" evidence="1">
    <location>
        <begin position="451"/>
        <end position="481"/>
    </location>
</feature>
<feature type="compositionally biased region" description="Pro residues" evidence="1">
    <location>
        <begin position="203"/>
        <end position="229"/>
    </location>
</feature>
<reference evidence="3 4" key="1">
    <citation type="journal article" date="2024" name="Science">
        <title>Giant polyketide synthase enzymes in the biosynthesis of giant marine polyether toxins.</title>
        <authorList>
            <person name="Fallon T.R."/>
            <person name="Shende V.V."/>
            <person name="Wierzbicki I.H."/>
            <person name="Pendleton A.L."/>
            <person name="Watervoot N.F."/>
            <person name="Auber R.P."/>
            <person name="Gonzalez D.J."/>
            <person name="Wisecaver J.H."/>
            <person name="Moore B.S."/>
        </authorList>
    </citation>
    <scope>NUCLEOTIDE SEQUENCE [LARGE SCALE GENOMIC DNA]</scope>
    <source>
        <strain evidence="3 4">12B1</strain>
    </source>
</reference>
<dbReference type="PROSITE" id="PS50013">
    <property type="entry name" value="CHROMO_2"/>
    <property type="match status" value="1"/>
</dbReference>
<keyword evidence="4" id="KW-1185">Reference proteome</keyword>
<name>A0AB34ILN9_PRYPA</name>
<feature type="compositionally biased region" description="Pro residues" evidence="1">
    <location>
        <begin position="1017"/>
        <end position="1026"/>
    </location>
</feature>
<organism evidence="3 4">
    <name type="scientific">Prymnesium parvum</name>
    <name type="common">Toxic golden alga</name>
    <dbReference type="NCBI Taxonomy" id="97485"/>
    <lineage>
        <taxon>Eukaryota</taxon>
        <taxon>Haptista</taxon>
        <taxon>Haptophyta</taxon>
        <taxon>Prymnesiophyceae</taxon>
        <taxon>Prymnesiales</taxon>
        <taxon>Prymnesiaceae</taxon>
        <taxon>Prymnesium</taxon>
    </lineage>
</organism>
<feature type="region of interest" description="Disordered" evidence="1">
    <location>
        <begin position="586"/>
        <end position="668"/>
    </location>
</feature>
<comment type="caution">
    <text evidence="3">The sequence shown here is derived from an EMBL/GenBank/DDBJ whole genome shotgun (WGS) entry which is preliminary data.</text>
</comment>
<dbReference type="CDD" id="cd00024">
    <property type="entry name" value="CD_CSD"/>
    <property type="match status" value="1"/>
</dbReference>
<dbReference type="Gene3D" id="2.40.50.40">
    <property type="match status" value="1"/>
</dbReference>
<feature type="compositionally biased region" description="Basic and acidic residues" evidence="1">
    <location>
        <begin position="1095"/>
        <end position="1114"/>
    </location>
</feature>
<dbReference type="InterPro" id="IPR023780">
    <property type="entry name" value="Chromo_domain"/>
</dbReference>
<evidence type="ECO:0000313" key="4">
    <source>
        <dbReference type="Proteomes" id="UP001515480"/>
    </source>
</evidence>
<feature type="region of interest" description="Disordered" evidence="1">
    <location>
        <begin position="830"/>
        <end position="854"/>
    </location>
</feature>
<feature type="compositionally biased region" description="Low complexity" evidence="1">
    <location>
        <begin position="592"/>
        <end position="602"/>
    </location>
</feature>
<feature type="compositionally biased region" description="Pro residues" evidence="1">
    <location>
        <begin position="163"/>
        <end position="179"/>
    </location>
</feature>
<accession>A0AB34ILN9</accession>